<name>A0A9W4WIP7_9GLOM</name>
<reference evidence="1" key="1">
    <citation type="submission" date="2022-08" db="EMBL/GenBank/DDBJ databases">
        <authorList>
            <person name="Kallberg Y."/>
            <person name="Tangrot J."/>
            <person name="Rosling A."/>
        </authorList>
    </citation>
    <scope>NUCLEOTIDE SEQUENCE</scope>
    <source>
        <strain evidence="1">Wild A</strain>
    </source>
</reference>
<organism evidence="1 2">
    <name type="scientific">Funneliformis geosporum</name>
    <dbReference type="NCBI Taxonomy" id="1117311"/>
    <lineage>
        <taxon>Eukaryota</taxon>
        <taxon>Fungi</taxon>
        <taxon>Fungi incertae sedis</taxon>
        <taxon>Mucoromycota</taxon>
        <taxon>Glomeromycotina</taxon>
        <taxon>Glomeromycetes</taxon>
        <taxon>Glomerales</taxon>
        <taxon>Glomeraceae</taxon>
        <taxon>Funneliformis</taxon>
    </lineage>
</organism>
<proteinExistence type="predicted"/>
<comment type="caution">
    <text evidence="1">The sequence shown here is derived from an EMBL/GenBank/DDBJ whole genome shotgun (WGS) entry which is preliminary data.</text>
</comment>
<dbReference type="Gene3D" id="3.80.10.10">
    <property type="entry name" value="Ribonuclease Inhibitor"/>
    <property type="match status" value="1"/>
</dbReference>
<dbReference type="AlphaFoldDB" id="A0A9W4WIP7"/>
<dbReference type="OrthoDB" id="2332298at2759"/>
<protein>
    <submittedName>
        <fullName evidence="1">19317_t:CDS:1</fullName>
    </submittedName>
</protein>
<dbReference type="EMBL" id="CAMKVN010000175">
    <property type="protein sequence ID" value="CAI2164727.1"/>
    <property type="molecule type" value="Genomic_DNA"/>
</dbReference>
<dbReference type="InterPro" id="IPR032675">
    <property type="entry name" value="LRR_dom_sf"/>
</dbReference>
<evidence type="ECO:0000313" key="2">
    <source>
        <dbReference type="Proteomes" id="UP001153678"/>
    </source>
</evidence>
<keyword evidence="2" id="KW-1185">Reference proteome</keyword>
<dbReference type="Proteomes" id="UP001153678">
    <property type="component" value="Unassembled WGS sequence"/>
</dbReference>
<sequence>MSRNKANLITIFDQSYRECHDIILNSLKDDLKTLYSCIRVNRSFCRNFIQILWINPFKFAKDEDRLVQIFNTLIHCLDQTDKQWLAKQSIEIEELLIPMAYFQYHTFIKEFELNSLRKAMRIWTSIHLLKSGERSRVINRIIHKCIGNLVFNKEGQYDSLNLFYNDFSRSILNICEFKNHKKSLANVKKLSLGLFNSNGMEVITHIAENFSKLQKAFSPNIQHLQILGINSIRPNELSRNLISFIHSQRHLKSLLIHDFWKGEFEPFLNALRKHTKSLTFLKLECPILFTTNLLSMLRSLPNLITLELKFTPILDGDASREISTASFSNLEHLNYDCCLSYHSTNHITLFKKILLSANHLKSLRVDDTYCLFIKEIQGQCFSNLTHFHLILRRSAIMDSMSFVDLMDLLRNLHQLIHLKLNSVLNRYCILDRIDLFKKFSQVLACSLKILEVNFPVFDEYLKVLFNESKFNLQCLKLYRYERYQDISLKVFIDYAKRNEGFKELGITKEFKFSKELIEEARHHFNILVHANNEINSPFYDIPIKNSYWCNKI</sequence>
<accession>A0A9W4WIP7</accession>
<gene>
    <name evidence="1" type="ORF">FWILDA_LOCUS1713</name>
</gene>
<dbReference type="SUPFAM" id="SSF52047">
    <property type="entry name" value="RNI-like"/>
    <property type="match status" value="1"/>
</dbReference>
<evidence type="ECO:0000313" key="1">
    <source>
        <dbReference type="EMBL" id="CAI2164727.1"/>
    </source>
</evidence>